<evidence type="ECO:0000313" key="5">
    <source>
        <dbReference type="Proteomes" id="UP000785679"/>
    </source>
</evidence>
<keyword evidence="3" id="KW-0812">Transmembrane</keyword>
<keyword evidence="1" id="KW-0175">Coiled coil</keyword>
<keyword evidence="5" id="KW-1185">Reference proteome</keyword>
<feature type="coiled-coil region" evidence="1">
    <location>
        <begin position="306"/>
        <end position="340"/>
    </location>
</feature>
<accession>A0A8J8T7V4</accession>
<feature type="region of interest" description="Disordered" evidence="2">
    <location>
        <begin position="195"/>
        <end position="231"/>
    </location>
</feature>
<protein>
    <submittedName>
        <fullName evidence="4">Uncharacterized protein</fullName>
    </submittedName>
</protein>
<evidence type="ECO:0000256" key="2">
    <source>
        <dbReference type="SAM" id="MobiDB-lite"/>
    </source>
</evidence>
<keyword evidence="3" id="KW-1133">Transmembrane helix</keyword>
<dbReference type="AlphaFoldDB" id="A0A8J8T7V4"/>
<comment type="caution">
    <text evidence="4">The sequence shown here is derived from an EMBL/GenBank/DDBJ whole genome shotgun (WGS) entry which is preliminary data.</text>
</comment>
<name>A0A8J8T7V4_HALGN</name>
<gene>
    <name evidence="4" type="ORF">FGO68_gene14146</name>
</gene>
<dbReference type="Proteomes" id="UP000785679">
    <property type="component" value="Unassembled WGS sequence"/>
</dbReference>
<evidence type="ECO:0000256" key="1">
    <source>
        <dbReference type="SAM" id="Coils"/>
    </source>
</evidence>
<organism evidence="4 5">
    <name type="scientific">Halteria grandinella</name>
    <dbReference type="NCBI Taxonomy" id="5974"/>
    <lineage>
        <taxon>Eukaryota</taxon>
        <taxon>Sar</taxon>
        <taxon>Alveolata</taxon>
        <taxon>Ciliophora</taxon>
        <taxon>Intramacronucleata</taxon>
        <taxon>Spirotrichea</taxon>
        <taxon>Stichotrichia</taxon>
        <taxon>Sporadotrichida</taxon>
        <taxon>Halteriidae</taxon>
        <taxon>Halteria</taxon>
    </lineage>
</organism>
<dbReference type="EMBL" id="RRYP01002636">
    <property type="protein sequence ID" value="TNV84558.1"/>
    <property type="molecule type" value="Genomic_DNA"/>
</dbReference>
<feature type="region of interest" description="Disordered" evidence="2">
    <location>
        <begin position="449"/>
        <end position="485"/>
    </location>
</feature>
<feature type="transmembrane region" description="Helical" evidence="3">
    <location>
        <begin position="512"/>
        <end position="533"/>
    </location>
</feature>
<evidence type="ECO:0000256" key="3">
    <source>
        <dbReference type="SAM" id="Phobius"/>
    </source>
</evidence>
<sequence length="534" mass="61716">MKMVSINEFTVILQALNRIKGDHTPRQRTPGFSQSFIEYTQGEQIQPNFNLDFKMGKGHTRKESRRYDNIGSHTKESLIGTPIGQTYDKLNASLLPQHQQRAGDETMQMAFQADSSFQSLRNLRKSIDSELTEKRKVESQMTQIPIQFQPPALSTRNSSRQQLIFGTGDQRNTPIKKKKEFSTILKLDGSTQYLEQQQQKQSLEANRRRQKVQGPSAHNTTLNSSRDESFQDKRTFNVPKIDLAYVVQQELDQQLEHTDRSINQMQLTSEIQFLTNALNGETAKFAEVSAELSATRNQFENLTHKISEYQYKYGLLERENMELRQEIELLKQRKDLYYLQAEQQVSEQYFNRAGRQINMYERVRVVAEKIEQLEILSKQSEQTQQTNPQSRQDYLIQLLMPLHERQLTLIEALLFQRQLGFLSPSSTEPRLDILQSQLSQVGATTVTFGGMQTVDPNRASRKQSTESEGGSSTQPQNQTHKEEQTSVLIQSKNEILQLKRDLFKEKSRRNMMLVVSALSLTFSMIFIRILAFAI</sequence>
<proteinExistence type="predicted"/>
<reference evidence="4" key="1">
    <citation type="submission" date="2019-06" db="EMBL/GenBank/DDBJ databases">
        <authorList>
            <person name="Zheng W."/>
        </authorList>
    </citation>
    <scope>NUCLEOTIDE SEQUENCE</scope>
    <source>
        <strain evidence="4">QDHG01</strain>
    </source>
</reference>
<feature type="compositionally biased region" description="Polar residues" evidence="2">
    <location>
        <begin position="466"/>
        <end position="478"/>
    </location>
</feature>
<keyword evidence="3" id="KW-0472">Membrane</keyword>
<evidence type="ECO:0000313" key="4">
    <source>
        <dbReference type="EMBL" id="TNV84558.1"/>
    </source>
</evidence>